<evidence type="ECO:0000256" key="2">
    <source>
        <dbReference type="ARBA" id="ARBA00004496"/>
    </source>
</evidence>
<reference evidence="17 18" key="1">
    <citation type="journal article" date="2018" name="Syst. Appl. Microbiol.">
        <title>A new symbiotic nanoarchaeote (Candidatus Nanoclepta minutus) and its host (Zestosphaera tikiterensis gen. nov., sp. nov.) from a New Zealand hot spring.</title>
        <authorList>
            <person name="St John E."/>
            <person name="Liu Y."/>
            <person name="Podar M."/>
            <person name="Stott M.B."/>
            <person name="Meneghin J."/>
            <person name="Chen Z."/>
            <person name="Lagutin K."/>
            <person name="Mitchell K."/>
            <person name="Reysenbach A.L."/>
        </authorList>
    </citation>
    <scope>NUCLEOTIDE SEQUENCE [LARGE SCALE GENOMIC DNA]</scope>
    <source>
        <strain evidence="17">NZ3</strain>
    </source>
</reference>
<dbReference type="SUPFAM" id="SSF50249">
    <property type="entry name" value="Nucleic acid-binding proteins"/>
    <property type="match status" value="1"/>
</dbReference>
<gene>
    <name evidence="17" type="ORF">B7O98_07390</name>
</gene>
<dbReference type="GO" id="GO:0005524">
    <property type="term" value="F:ATP binding"/>
    <property type="evidence" value="ECO:0007669"/>
    <property type="project" value="UniProtKB-KW"/>
</dbReference>
<organism evidence="17 18">
    <name type="scientific">Zestosphaera tikiterensis</name>
    <dbReference type="NCBI Taxonomy" id="1973259"/>
    <lineage>
        <taxon>Archaea</taxon>
        <taxon>Thermoproteota</taxon>
        <taxon>Thermoprotei</taxon>
        <taxon>Desulfurococcales</taxon>
        <taxon>Desulfurococcaceae</taxon>
        <taxon>Zestosphaera</taxon>
    </lineage>
</organism>
<keyword evidence="13" id="KW-0030">Aminoacyl-tRNA synthetase</keyword>
<dbReference type="GO" id="GO:0000049">
    <property type="term" value="F:tRNA binding"/>
    <property type="evidence" value="ECO:0007669"/>
    <property type="project" value="UniProtKB-KW"/>
</dbReference>
<dbReference type="EC" id="6.1.1.10" evidence="4"/>
<keyword evidence="9" id="KW-0547">Nucleotide-binding</keyword>
<name>A0A2R7Y4L8_9CREN</name>
<keyword evidence="12" id="KW-0648">Protein biosynthesis</keyword>
<accession>A0A2R7Y4L8</accession>
<dbReference type="AlphaFoldDB" id="A0A2R7Y4L8"/>
<keyword evidence="8 17" id="KW-0436">Ligase</keyword>
<dbReference type="InterPro" id="IPR012340">
    <property type="entry name" value="NA-bd_OB-fold"/>
</dbReference>
<evidence type="ECO:0000256" key="9">
    <source>
        <dbReference type="ARBA" id="ARBA00022741"/>
    </source>
</evidence>
<comment type="caution">
    <text evidence="17">The sequence shown here is derived from an EMBL/GenBank/DDBJ whole genome shotgun (WGS) entry which is preliminary data.</text>
</comment>
<evidence type="ECO:0000256" key="7">
    <source>
        <dbReference type="ARBA" id="ARBA00022555"/>
    </source>
</evidence>
<dbReference type="CDD" id="cd02800">
    <property type="entry name" value="tRNA_bind_EcMetRS_like"/>
    <property type="match status" value="1"/>
</dbReference>
<dbReference type="EMBL" id="NBVN01000004">
    <property type="protein sequence ID" value="PUA32468.1"/>
    <property type="molecule type" value="Genomic_DNA"/>
</dbReference>
<evidence type="ECO:0000259" key="16">
    <source>
        <dbReference type="PROSITE" id="PS50886"/>
    </source>
</evidence>
<comment type="catalytic activity">
    <reaction evidence="15">
        <text>tRNA(Met) + L-methionine + ATP = L-methionyl-tRNA(Met) + AMP + diphosphate</text>
        <dbReference type="Rhea" id="RHEA:13481"/>
        <dbReference type="Rhea" id="RHEA-COMP:9667"/>
        <dbReference type="Rhea" id="RHEA-COMP:9698"/>
        <dbReference type="ChEBI" id="CHEBI:30616"/>
        <dbReference type="ChEBI" id="CHEBI:33019"/>
        <dbReference type="ChEBI" id="CHEBI:57844"/>
        <dbReference type="ChEBI" id="CHEBI:78442"/>
        <dbReference type="ChEBI" id="CHEBI:78530"/>
        <dbReference type="ChEBI" id="CHEBI:456215"/>
        <dbReference type="EC" id="6.1.1.10"/>
    </reaction>
</comment>
<evidence type="ECO:0000256" key="14">
    <source>
        <dbReference type="ARBA" id="ARBA00030904"/>
    </source>
</evidence>
<evidence type="ECO:0000256" key="10">
    <source>
        <dbReference type="ARBA" id="ARBA00022840"/>
    </source>
</evidence>
<sequence length="113" mass="12372">MVESQIIDYAEFAKVDLRVGVVEEAERIPGSRKLIRLLINLGSDKRQVIAGLAEWYKPEDLKGKYVIVVANLKPKKMMGYESQGMILAAGCGEGETPVILTVEKPVPPGSKVC</sequence>
<dbReference type="GO" id="GO:0006431">
    <property type="term" value="P:methionyl-tRNA aminoacylation"/>
    <property type="evidence" value="ECO:0007669"/>
    <property type="project" value="InterPro"/>
</dbReference>
<evidence type="ECO:0000256" key="4">
    <source>
        <dbReference type="ARBA" id="ARBA00012838"/>
    </source>
</evidence>
<evidence type="ECO:0000256" key="3">
    <source>
        <dbReference type="ARBA" id="ARBA00011738"/>
    </source>
</evidence>
<comment type="subcellular location">
    <subcellularLocation>
        <location evidence="2">Cytoplasm</location>
    </subcellularLocation>
</comment>
<dbReference type="InterPro" id="IPR002547">
    <property type="entry name" value="tRNA-bd_dom"/>
</dbReference>
<keyword evidence="7" id="KW-0820">tRNA-binding</keyword>
<comment type="subunit">
    <text evidence="3">Homodimer.</text>
</comment>
<evidence type="ECO:0000313" key="18">
    <source>
        <dbReference type="Proteomes" id="UP000244093"/>
    </source>
</evidence>
<dbReference type="Gene3D" id="2.40.50.140">
    <property type="entry name" value="Nucleic acid-binding proteins"/>
    <property type="match status" value="1"/>
</dbReference>
<evidence type="ECO:0000256" key="13">
    <source>
        <dbReference type="ARBA" id="ARBA00023146"/>
    </source>
</evidence>
<evidence type="ECO:0000256" key="8">
    <source>
        <dbReference type="ARBA" id="ARBA00022598"/>
    </source>
</evidence>
<dbReference type="PROSITE" id="PS50886">
    <property type="entry name" value="TRBD"/>
    <property type="match status" value="1"/>
</dbReference>
<proteinExistence type="predicted"/>
<comment type="function">
    <text evidence="1">Is required not only for elongation of protein synthesis but also for the initiation of all mRNA translation through initiator tRNA(fMet) aminoacylation.</text>
</comment>
<dbReference type="FunFam" id="2.40.50.140:FF:000042">
    <property type="entry name" value="Methionine--tRNA ligase"/>
    <property type="match status" value="1"/>
</dbReference>
<dbReference type="PANTHER" id="PTHR11586:SF37">
    <property type="entry name" value="TRNA-BINDING DOMAIN-CONTAINING PROTEIN"/>
    <property type="match status" value="1"/>
</dbReference>
<evidence type="ECO:0000256" key="6">
    <source>
        <dbReference type="ARBA" id="ARBA00022490"/>
    </source>
</evidence>
<dbReference type="Pfam" id="PF01588">
    <property type="entry name" value="tRNA_bind"/>
    <property type="match status" value="1"/>
</dbReference>
<dbReference type="InterPro" id="IPR004495">
    <property type="entry name" value="Met-tRNA-synth_bsu_C"/>
</dbReference>
<protein>
    <recommendedName>
        <fullName evidence="5">Methionine--tRNA ligase</fullName>
        <ecNumber evidence="4">6.1.1.10</ecNumber>
    </recommendedName>
    <alternativeName>
        <fullName evidence="14">Methionyl-tRNA synthetase</fullName>
    </alternativeName>
</protein>
<dbReference type="Proteomes" id="UP000244093">
    <property type="component" value="Unassembled WGS sequence"/>
</dbReference>
<keyword evidence="10" id="KW-0067">ATP-binding</keyword>
<feature type="domain" description="TRNA-binding" evidence="16">
    <location>
        <begin position="11"/>
        <end position="113"/>
    </location>
</feature>
<keyword evidence="6" id="KW-0963">Cytoplasm</keyword>
<dbReference type="NCBIfam" id="TIGR00399">
    <property type="entry name" value="metG_C_term"/>
    <property type="match status" value="1"/>
</dbReference>
<dbReference type="InterPro" id="IPR051270">
    <property type="entry name" value="Tyrosine-tRNA_ligase_regulator"/>
</dbReference>
<dbReference type="GO" id="GO:0005737">
    <property type="term" value="C:cytoplasm"/>
    <property type="evidence" value="ECO:0007669"/>
    <property type="project" value="UniProtKB-SubCell"/>
</dbReference>
<evidence type="ECO:0000256" key="5">
    <source>
        <dbReference type="ARBA" id="ARBA00018753"/>
    </source>
</evidence>
<dbReference type="GO" id="GO:0004825">
    <property type="term" value="F:methionine-tRNA ligase activity"/>
    <property type="evidence" value="ECO:0007669"/>
    <property type="project" value="UniProtKB-EC"/>
</dbReference>
<evidence type="ECO:0000256" key="12">
    <source>
        <dbReference type="ARBA" id="ARBA00022917"/>
    </source>
</evidence>
<evidence type="ECO:0000256" key="11">
    <source>
        <dbReference type="ARBA" id="ARBA00022884"/>
    </source>
</evidence>
<keyword evidence="11" id="KW-0694">RNA-binding</keyword>
<evidence type="ECO:0000256" key="1">
    <source>
        <dbReference type="ARBA" id="ARBA00003314"/>
    </source>
</evidence>
<dbReference type="PANTHER" id="PTHR11586">
    <property type="entry name" value="TRNA-AMINOACYLATION COFACTOR ARC1 FAMILY MEMBER"/>
    <property type="match status" value="1"/>
</dbReference>
<evidence type="ECO:0000313" key="17">
    <source>
        <dbReference type="EMBL" id="PUA32468.1"/>
    </source>
</evidence>
<evidence type="ECO:0000256" key="15">
    <source>
        <dbReference type="ARBA" id="ARBA00047364"/>
    </source>
</evidence>